<keyword evidence="3" id="KW-1185">Reference proteome</keyword>
<dbReference type="AlphaFoldDB" id="M2ZKY9"/>
<gene>
    <name evidence="2" type="ORF">H261_20894</name>
</gene>
<feature type="chain" id="PRO_5004030688" description="Lipoprotein" evidence="1">
    <location>
        <begin position="21"/>
        <end position="197"/>
    </location>
</feature>
<dbReference type="STRING" id="1244869.H261_20894"/>
<dbReference type="EMBL" id="AONQ01000092">
    <property type="protein sequence ID" value="EME67967.1"/>
    <property type="molecule type" value="Genomic_DNA"/>
</dbReference>
<protein>
    <recommendedName>
        <fullName evidence="4">Lipoprotein</fullName>
    </recommendedName>
</protein>
<dbReference type="RefSeq" id="WP_008621551.1">
    <property type="nucleotide sequence ID" value="NZ_AONQ01000092.1"/>
</dbReference>
<feature type="signal peptide" evidence="1">
    <location>
        <begin position="1"/>
        <end position="20"/>
    </location>
</feature>
<organism evidence="2 3">
    <name type="scientific">Paramagnetospirillum caucaseum</name>
    <dbReference type="NCBI Taxonomy" id="1244869"/>
    <lineage>
        <taxon>Bacteria</taxon>
        <taxon>Pseudomonadati</taxon>
        <taxon>Pseudomonadota</taxon>
        <taxon>Alphaproteobacteria</taxon>
        <taxon>Rhodospirillales</taxon>
        <taxon>Magnetospirillaceae</taxon>
        <taxon>Paramagnetospirillum</taxon>
    </lineage>
</organism>
<dbReference type="PROSITE" id="PS51257">
    <property type="entry name" value="PROKAR_LIPOPROTEIN"/>
    <property type="match status" value="1"/>
</dbReference>
<dbReference type="eggNOG" id="ENOG5032RP4">
    <property type="taxonomic scope" value="Bacteria"/>
</dbReference>
<sequence>MIARHFRLVAAVVAALTASACQNTKPPMQKLPEISFANLRPFQLDVGQLEIVSEFVSPGRSPHVEHLMPVSPEGAIQRWAQDRLKPMGKTGSARVVIKDARVVEVTLATDKGLSGAFKKEQEVRYDAALNVAVQILDPRGMVVGETMAQATRSRTVAEGITLNERDRVLYDISETLAKDIDQQMVQLIQNYLGRWVR</sequence>
<dbReference type="Proteomes" id="UP000011744">
    <property type="component" value="Unassembled WGS sequence"/>
</dbReference>
<evidence type="ECO:0008006" key="4">
    <source>
        <dbReference type="Google" id="ProtNLM"/>
    </source>
</evidence>
<comment type="caution">
    <text evidence="2">The sequence shown here is derived from an EMBL/GenBank/DDBJ whole genome shotgun (WGS) entry which is preliminary data.</text>
</comment>
<evidence type="ECO:0000313" key="2">
    <source>
        <dbReference type="EMBL" id="EME67967.1"/>
    </source>
</evidence>
<name>M2ZKY9_9PROT</name>
<evidence type="ECO:0000256" key="1">
    <source>
        <dbReference type="SAM" id="SignalP"/>
    </source>
</evidence>
<accession>M2ZKY9</accession>
<proteinExistence type="predicted"/>
<keyword evidence="1" id="KW-0732">Signal</keyword>
<reference evidence="2 3" key="1">
    <citation type="journal article" date="2014" name="Genome Announc.">
        <title>Draft Genome Sequence of Magnetospirillum sp. Strain SO-1, a Freshwater Magnetotactic Bacterium Isolated from the Ol'khovka River, Russia.</title>
        <authorList>
            <person name="Grouzdev D.S."/>
            <person name="Dziuba M.V."/>
            <person name="Sukhacheva M.S."/>
            <person name="Mardanov A.V."/>
            <person name="Beletskiy A.V."/>
            <person name="Kuznetsov B.B."/>
            <person name="Skryabin K.G."/>
        </authorList>
    </citation>
    <scope>NUCLEOTIDE SEQUENCE [LARGE SCALE GENOMIC DNA]</scope>
    <source>
        <strain evidence="2 3">SO-1</strain>
    </source>
</reference>
<evidence type="ECO:0000313" key="3">
    <source>
        <dbReference type="Proteomes" id="UP000011744"/>
    </source>
</evidence>
<dbReference type="PATRIC" id="fig|1244869.3.peg.4132"/>
<dbReference type="OrthoDB" id="8447133at2"/>